<dbReference type="EMBL" id="BMPI01000004">
    <property type="protein sequence ID" value="GGM09851.1"/>
    <property type="molecule type" value="Genomic_DNA"/>
</dbReference>
<gene>
    <name evidence="1" type="ORF">GCM10007977_008780</name>
</gene>
<dbReference type="AlphaFoldDB" id="A0A917T5J5"/>
<reference evidence="1" key="2">
    <citation type="submission" date="2020-09" db="EMBL/GenBank/DDBJ databases">
        <authorList>
            <person name="Sun Q."/>
            <person name="Ohkuma M."/>
        </authorList>
    </citation>
    <scope>NUCLEOTIDE SEQUENCE</scope>
    <source>
        <strain evidence="1">JCM 19831</strain>
    </source>
</reference>
<name>A0A917T5J5_9ACTN</name>
<dbReference type="Proteomes" id="UP000642070">
    <property type="component" value="Unassembled WGS sequence"/>
</dbReference>
<sequence length="203" mass="22182">MFPAAGRGVRVRESEGGAMGLDNVAVQWPRTGRFYDPVAPAEFVDFADLAEKLPLHAGPAAALADHVAKTGTVRVTGYTELVDLLFGLNGVLYATDAAAEDEDPVISPDDCAWIAGGLERFVNGHQQYGEEITFETVSTVLRKALEGSRLAEQQLRWLQSRLDALRDDAGNAPQWSYSIAELDVLAKFYRRCAIRGFAVYADF</sequence>
<evidence type="ECO:0000313" key="2">
    <source>
        <dbReference type="Proteomes" id="UP000642070"/>
    </source>
</evidence>
<comment type="caution">
    <text evidence="1">The sequence shown here is derived from an EMBL/GenBank/DDBJ whole genome shotgun (WGS) entry which is preliminary data.</text>
</comment>
<keyword evidence="2" id="KW-1185">Reference proteome</keyword>
<reference evidence="1" key="1">
    <citation type="journal article" date="2014" name="Int. J. Syst. Evol. Microbiol.">
        <title>Complete genome sequence of Corynebacterium casei LMG S-19264T (=DSM 44701T), isolated from a smear-ripened cheese.</title>
        <authorList>
            <consortium name="US DOE Joint Genome Institute (JGI-PGF)"/>
            <person name="Walter F."/>
            <person name="Albersmeier A."/>
            <person name="Kalinowski J."/>
            <person name="Ruckert C."/>
        </authorList>
    </citation>
    <scope>NUCLEOTIDE SEQUENCE</scope>
    <source>
        <strain evidence="1">JCM 19831</strain>
    </source>
</reference>
<protein>
    <submittedName>
        <fullName evidence="1">Uncharacterized protein</fullName>
    </submittedName>
</protein>
<evidence type="ECO:0000313" key="1">
    <source>
        <dbReference type="EMBL" id="GGM09851.1"/>
    </source>
</evidence>
<accession>A0A917T5J5</accession>
<proteinExistence type="predicted"/>
<organism evidence="1 2">
    <name type="scientific">Dactylosporangium sucinum</name>
    <dbReference type="NCBI Taxonomy" id="1424081"/>
    <lineage>
        <taxon>Bacteria</taxon>
        <taxon>Bacillati</taxon>
        <taxon>Actinomycetota</taxon>
        <taxon>Actinomycetes</taxon>
        <taxon>Micromonosporales</taxon>
        <taxon>Micromonosporaceae</taxon>
        <taxon>Dactylosporangium</taxon>
    </lineage>
</organism>